<comment type="similarity">
    <text evidence="1">Belongs to the UPF0162 family.</text>
</comment>
<evidence type="ECO:0000313" key="3">
    <source>
        <dbReference type="EMBL" id="AEH39708.1"/>
    </source>
</evidence>
<dbReference type="HOGENOM" id="CLU_063810_0_0_6"/>
<name>F7WZ55_9GAMM</name>
<sequence length="186" mass="21449">MIWIDSVFINHTGTAISLGIIFLHIAKILKISIVPVIFPTQFILRVNDINSEVFFINPFNGEILNQRMLEYWLKGNISPTTILSLKDISETKPLKVIQKLLDTLKVSLIEERSIDLALRVSNVLLKINPKDPYERRDRGLIFSQLECYNMALLDLIYFIEHCPDDPVSEIIKAQIHSIQQKKNIVH</sequence>
<protein>
    <recommendedName>
        <fullName evidence="2">Protein SirB1 N-terminal domain-containing protein</fullName>
    </recommendedName>
</protein>
<dbReference type="Pfam" id="PF13371">
    <property type="entry name" value="TPR_9"/>
    <property type="match status" value="1"/>
</dbReference>
<dbReference type="KEGG" id="baj:BCTU_117"/>
<dbReference type="InterPro" id="IPR011990">
    <property type="entry name" value="TPR-like_helical_dom_sf"/>
</dbReference>
<gene>
    <name evidence="3" type="primary">ychA</name>
    <name evidence="3" type="ORF">BCTU_117</name>
</gene>
<dbReference type="eggNOG" id="COG2912">
    <property type="taxonomic scope" value="Bacteria"/>
</dbReference>
<evidence type="ECO:0000256" key="1">
    <source>
        <dbReference type="ARBA" id="ARBA00007100"/>
    </source>
</evidence>
<dbReference type="InterPro" id="IPR032698">
    <property type="entry name" value="SirB1_N"/>
</dbReference>
<dbReference type="STRING" id="261317.BCTU_117"/>
<dbReference type="AlphaFoldDB" id="F7WZ55"/>
<organism evidence="3 4">
    <name type="scientific">Buchnera aphidicola</name>
    <name type="common">Cinara tujafilina</name>
    <dbReference type="NCBI Taxonomy" id="261317"/>
    <lineage>
        <taxon>Bacteria</taxon>
        <taxon>Pseudomonadati</taxon>
        <taxon>Pseudomonadota</taxon>
        <taxon>Gammaproteobacteria</taxon>
        <taxon>Enterobacterales</taxon>
        <taxon>Erwiniaceae</taxon>
        <taxon>Buchnera</taxon>
    </lineage>
</organism>
<evidence type="ECO:0000313" key="4">
    <source>
        <dbReference type="Proteomes" id="UP000006811"/>
    </source>
</evidence>
<dbReference type="PANTHER" id="PTHR31350">
    <property type="entry name" value="SI:DKEY-261L7.2"/>
    <property type="match status" value="1"/>
</dbReference>
<accession>F7WZ55</accession>
<dbReference type="EMBL" id="CP001817">
    <property type="protein sequence ID" value="AEH39708.1"/>
    <property type="molecule type" value="Genomic_DNA"/>
</dbReference>
<dbReference type="Pfam" id="PF13369">
    <property type="entry name" value="Transglut_core2"/>
    <property type="match status" value="1"/>
</dbReference>
<proteinExistence type="inferred from homology"/>
<dbReference type="SUPFAM" id="SSF48452">
    <property type="entry name" value="TPR-like"/>
    <property type="match status" value="1"/>
</dbReference>
<reference evidence="3 4" key="1">
    <citation type="journal article" date="2011" name="Appl. Environ. Microbiol.">
        <title>The genome of Buchnera aphidicola from the aphid Cinara tujafilina provides new clues about the evolutionary history of metabolic losses in bacterial endosymbionts.</title>
        <authorList>
            <person name="Lamelas A."/>
            <person name="Gosalbes M.J."/>
            <person name="Moya A."/>
            <person name="Latorre A."/>
        </authorList>
    </citation>
    <scope>NUCLEOTIDE SEQUENCE [LARGE SCALE GENOMIC DNA]</scope>
    <source>
        <strain evidence="4">Cinara tujafilina</strain>
    </source>
</reference>
<evidence type="ECO:0000259" key="2">
    <source>
        <dbReference type="Pfam" id="PF13369"/>
    </source>
</evidence>
<dbReference type="PANTHER" id="PTHR31350:SF21">
    <property type="entry name" value="F-BOX ONLY PROTEIN 21"/>
    <property type="match status" value="1"/>
</dbReference>
<feature type="domain" description="Protein SirB1 N-terminal" evidence="2">
    <location>
        <begin position="3"/>
        <end position="101"/>
    </location>
</feature>
<keyword evidence="4" id="KW-1185">Reference proteome</keyword>
<dbReference type="Proteomes" id="UP000006811">
    <property type="component" value="Chromosome"/>
</dbReference>